<dbReference type="SUPFAM" id="SSF110997">
    <property type="entry name" value="Sporulation related repeat"/>
    <property type="match status" value="1"/>
</dbReference>
<feature type="region of interest" description="Disordered" evidence="6">
    <location>
        <begin position="133"/>
        <end position="168"/>
    </location>
</feature>
<evidence type="ECO:0000256" key="6">
    <source>
        <dbReference type="SAM" id="MobiDB-lite"/>
    </source>
</evidence>
<dbReference type="PANTHER" id="PTHR34183:SF1">
    <property type="entry name" value="ENDOLYTIC PEPTIDOGLYCAN TRANSGLYCOSYLASE RLPA"/>
    <property type="match status" value="1"/>
</dbReference>
<comment type="function">
    <text evidence="4">Lytic transglycosylase with a strong preference for naked glycan strands that lack stem peptides.</text>
</comment>
<proteinExistence type="inferred from homology"/>
<comment type="similarity">
    <text evidence="4 5">Belongs to the RlpA family.</text>
</comment>
<sequence precursor="true">MNKKKILLLILVFVSSIIYAQKKVGDTKQGQASYYANKFHGKKTANGERFNMYGYTCAHRELPFDTYLKVTNLKNNKWVVVRVNDRGPFKAHRIIDLSKASAAKIDMVKDGIGNVKIEVLYINGQGTKVKIGTSGGGDDTITHHDHIKEKTPKEKPNRQTSTANKGDFAPPGTYSIWGTPKVLKNGYGVQMASYSDVKKAISAGKKANKKGLSTIFIQSGWSNSKHVYRLIYGDLSENDARKVTSKVRSKGYKGAFVKKHI</sequence>
<dbReference type="Gene3D" id="3.30.70.1070">
    <property type="entry name" value="Sporulation related repeat"/>
    <property type="match status" value="1"/>
</dbReference>
<dbReference type="Proteomes" id="UP000179797">
    <property type="component" value="Unassembled WGS sequence"/>
</dbReference>
<feature type="chain" id="PRO_5010391610" description="Probable endolytic peptidoglycan transglycosylase RlpA" evidence="4">
    <location>
        <begin position="21"/>
        <end position="261"/>
    </location>
</feature>
<comment type="caution">
    <text evidence="9">The sequence shown here is derived from an EMBL/GenBank/DDBJ whole genome shotgun (WGS) entry which is preliminary data.</text>
</comment>
<evidence type="ECO:0000259" key="8">
    <source>
        <dbReference type="Pfam" id="PF05036"/>
    </source>
</evidence>
<evidence type="ECO:0000313" key="9">
    <source>
        <dbReference type="EMBL" id="OHX65535.1"/>
    </source>
</evidence>
<dbReference type="Pfam" id="PF03330">
    <property type="entry name" value="DPBB_1"/>
    <property type="match status" value="1"/>
</dbReference>
<gene>
    <name evidence="4" type="primary">rlpA</name>
    <name evidence="9" type="ORF">NH26_03820</name>
</gene>
<keyword evidence="1 4" id="KW-0732">Signal</keyword>
<evidence type="ECO:0000313" key="10">
    <source>
        <dbReference type="Proteomes" id="UP000179797"/>
    </source>
</evidence>
<dbReference type="InterPro" id="IPR036680">
    <property type="entry name" value="SPOR-like_sf"/>
</dbReference>
<dbReference type="SUPFAM" id="SSF50685">
    <property type="entry name" value="Barwin-like endoglucanases"/>
    <property type="match status" value="1"/>
</dbReference>
<dbReference type="CDD" id="cd22268">
    <property type="entry name" value="DPBB_RlpA-like"/>
    <property type="match status" value="1"/>
</dbReference>
<evidence type="ECO:0000259" key="7">
    <source>
        <dbReference type="Pfam" id="PF03330"/>
    </source>
</evidence>
<dbReference type="InterPro" id="IPR034718">
    <property type="entry name" value="RlpA"/>
</dbReference>
<dbReference type="InterPro" id="IPR009009">
    <property type="entry name" value="RlpA-like_DPBB"/>
</dbReference>
<dbReference type="GO" id="GO:0071555">
    <property type="term" value="P:cell wall organization"/>
    <property type="evidence" value="ECO:0007669"/>
    <property type="project" value="UniProtKB-KW"/>
</dbReference>
<dbReference type="InterPro" id="IPR012997">
    <property type="entry name" value="RplA"/>
</dbReference>
<dbReference type="InterPro" id="IPR036908">
    <property type="entry name" value="RlpA-like_sf"/>
</dbReference>
<dbReference type="OrthoDB" id="9779128at2"/>
<reference evidence="9 10" key="1">
    <citation type="journal article" date="2012" name="Int. J. Syst. Evol. Microbiol.">
        <title>Flammeovirga pacifica sp. nov., isolated from deep-sea sediment.</title>
        <authorList>
            <person name="Xu H."/>
            <person name="Fu Y."/>
            <person name="Yang N."/>
            <person name="Ding Z."/>
            <person name="Lai Q."/>
            <person name="Zeng R."/>
        </authorList>
    </citation>
    <scope>NUCLEOTIDE SEQUENCE [LARGE SCALE GENOMIC DNA]</scope>
    <source>
        <strain evidence="10">DSM 24597 / LMG 26175 / WPAGA1</strain>
    </source>
</reference>
<dbReference type="GO" id="GO:0000270">
    <property type="term" value="P:peptidoglycan metabolic process"/>
    <property type="evidence" value="ECO:0007669"/>
    <property type="project" value="UniProtKB-UniRule"/>
</dbReference>
<name>A0A1S1YXF7_FLAPC</name>
<feature type="compositionally biased region" description="Basic and acidic residues" evidence="6">
    <location>
        <begin position="140"/>
        <end position="157"/>
    </location>
</feature>
<dbReference type="EMBL" id="JRYR02000001">
    <property type="protein sequence ID" value="OHX65535.1"/>
    <property type="molecule type" value="Genomic_DNA"/>
</dbReference>
<keyword evidence="3 4" id="KW-0961">Cell wall biogenesis/degradation</keyword>
<dbReference type="STRING" id="915059.NH26_03820"/>
<protein>
    <recommendedName>
        <fullName evidence="4">Probable endolytic peptidoglycan transglycosylase RlpA</fullName>
        <ecNumber evidence="4">4.2.2.-</ecNumber>
    </recommendedName>
</protein>
<dbReference type="GO" id="GO:0008932">
    <property type="term" value="F:lytic endotransglycosylase activity"/>
    <property type="evidence" value="ECO:0007669"/>
    <property type="project" value="UniProtKB-UniRule"/>
</dbReference>
<accession>A0A1S1YXF7</accession>
<keyword evidence="2 4" id="KW-0456">Lyase</keyword>
<dbReference type="NCBIfam" id="TIGR00413">
    <property type="entry name" value="rlpA"/>
    <property type="match status" value="1"/>
</dbReference>
<dbReference type="RefSeq" id="WP_052432098.1">
    <property type="nucleotide sequence ID" value="NZ_JRYR02000001.1"/>
</dbReference>
<dbReference type="InterPro" id="IPR007730">
    <property type="entry name" value="SPOR-like_dom"/>
</dbReference>
<evidence type="ECO:0000256" key="4">
    <source>
        <dbReference type="HAMAP-Rule" id="MF_02071"/>
    </source>
</evidence>
<feature type="domain" description="SPOR" evidence="8">
    <location>
        <begin position="185"/>
        <end position="258"/>
    </location>
</feature>
<dbReference type="Pfam" id="PF05036">
    <property type="entry name" value="SPOR"/>
    <property type="match status" value="1"/>
</dbReference>
<feature type="domain" description="RlpA-like protein double-psi beta-barrel" evidence="7">
    <location>
        <begin position="28"/>
        <end position="117"/>
    </location>
</feature>
<dbReference type="EC" id="4.2.2.-" evidence="4"/>
<evidence type="ECO:0000256" key="3">
    <source>
        <dbReference type="ARBA" id="ARBA00023316"/>
    </source>
</evidence>
<evidence type="ECO:0000256" key="5">
    <source>
        <dbReference type="RuleBase" id="RU003495"/>
    </source>
</evidence>
<keyword evidence="10" id="KW-1185">Reference proteome</keyword>
<dbReference type="GO" id="GO:0042834">
    <property type="term" value="F:peptidoglycan binding"/>
    <property type="evidence" value="ECO:0007669"/>
    <property type="project" value="InterPro"/>
</dbReference>
<evidence type="ECO:0000256" key="1">
    <source>
        <dbReference type="ARBA" id="ARBA00022729"/>
    </source>
</evidence>
<dbReference type="HAMAP" id="MF_02071">
    <property type="entry name" value="RlpA"/>
    <property type="match status" value="1"/>
</dbReference>
<evidence type="ECO:0000256" key="2">
    <source>
        <dbReference type="ARBA" id="ARBA00023239"/>
    </source>
</evidence>
<dbReference type="AlphaFoldDB" id="A0A1S1YXF7"/>
<dbReference type="Gene3D" id="2.40.40.10">
    <property type="entry name" value="RlpA-like domain"/>
    <property type="match status" value="1"/>
</dbReference>
<dbReference type="PANTHER" id="PTHR34183">
    <property type="entry name" value="ENDOLYTIC PEPTIDOGLYCAN TRANSGLYCOSYLASE RLPA"/>
    <property type="match status" value="1"/>
</dbReference>
<organism evidence="9 10">
    <name type="scientific">Flammeovirga pacifica</name>
    <dbReference type="NCBI Taxonomy" id="915059"/>
    <lineage>
        <taxon>Bacteria</taxon>
        <taxon>Pseudomonadati</taxon>
        <taxon>Bacteroidota</taxon>
        <taxon>Cytophagia</taxon>
        <taxon>Cytophagales</taxon>
        <taxon>Flammeovirgaceae</taxon>
        <taxon>Flammeovirga</taxon>
    </lineage>
</organism>
<feature type="signal peptide" evidence="4">
    <location>
        <begin position="1"/>
        <end position="20"/>
    </location>
</feature>